<keyword evidence="5 7" id="KW-1133">Transmembrane helix</keyword>
<evidence type="ECO:0000256" key="4">
    <source>
        <dbReference type="ARBA" id="ARBA00022840"/>
    </source>
</evidence>
<keyword evidence="4" id="KW-0067">ATP-binding</keyword>
<keyword evidence="2 7" id="KW-0812">Transmembrane</keyword>
<dbReference type="SUPFAM" id="SSF90123">
    <property type="entry name" value="ABC transporter transmembrane region"/>
    <property type="match status" value="1"/>
</dbReference>
<feature type="transmembrane region" description="Helical" evidence="7">
    <location>
        <begin position="140"/>
        <end position="158"/>
    </location>
</feature>
<proteinExistence type="evidence at transcript level"/>
<sequence length="628" mass="72086">MDPSAQSFQAFCDDQFWVEDHLSTNDSSLPIFSWCFQHTILAGVPCLFFWMLLPVLALQVHLHIRKPRTWNTVTCMKSLVILLLLIDRGFVLVIAIKETVLNERSVPVVDYFTPALHLTTLIGVWIASNRCRLAGFNSSGILFLTWMLFVVMGIPELYKWIKLGTDSNTVVKLDLFRYVAYLVWYPLVCIQLILSALRDGTSSGSNFDPKRSPEEEAPFPSRQSFWWFNKFVSLGHKRALTIDDLYSLKEEMSAERLEMIWNKYWTPAYRDYTKRMILYEEGRSLERLSSQSSRTPSCHSSKYGSFDNLLDPTQTEVIEGDRYRPQPPSIIYRLFLIFKWEFIGAGAMKIFADILQFANPLLLHLLIGFTEDASASWWYGLTLAISIFLASEMRSLFLNNYFSQMFRVGIRIQSLLTCAVYRKSLKLSNKARREKTFGEIVNLMAIDIERFQMITPQIQQFWSSPLQIVIAIALLWRTIGVSVISGVLAMIILMPTNFVTSIVVKKWQVEQMTLRDARIRMVSELLNGIKVVKLYAWEPPMETSIAETRRREVQLIQKAALAKSICDMINYASPFLVALLSFATYTLSSSENVLTPQIAFVSLTLFNQLRAPMILVADLISQTVQVIL</sequence>
<evidence type="ECO:0000256" key="7">
    <source>
        <dbReference type="SAM" id="Phobius"/>
    </source>
</evidence>
<dbReference type="InterPro" id="IPR050173">
    <property type="entry name" value="ABC_transporter_C-like"/>
</dbReference>
<evidence type="ECO:0000256" key="1">
    <source>
        <dbReference type="ARBA" id="ARBA00022448"/>
    </source>
</evidence>
<dbReference type="AlphaFoldDB" id="F1KXH7"/>
<feature type="transmembrane region" description="Helical" evidence="7">
    <location>
        <begin position="178"/>
        <end position="197"/>
    </location>
</feature>
<feature type="transmembrane region" description="Helical" evidence="7">
    <location>
        <begin position="377"/>
        <end position="397"/>
    </location>
</feature>
<dbReference type="PANTHER" id="PTHR24223">
    <property type="entry name" value="ATP-BINDING CASSETTE SUB-FAMILY C"/>
    <property type="match status" value="1"/>
</dbReference>
<dbReference type="Pfam" id="PF00664">
    <property type="entry name" value="ABC_membrane"/>
    <property type="match status" value="1"/>
</dbReference>
<evidence type="ECO:0000256" key="2">
    <source>
        <dbReference type="ARBA" id="ARBA00022692"/>
    </source>
</evidence>
<dbReference type="InterPro" id="IPR036640">
    <property type="entry name" value="ABC1_TM_sf"/>
</dbReference>
<evidence type="ECO:0000256" key="3">
    <source>
        <dbReference type="ARBA" id="ARBA00022741"/>
    </source>
</evidence>
<feature type="domain" description="ABC transmembrane type-1" evidence="8">
    <location>
        <begin position="343"/>
        <end position="625"/>
    </location>
</feature>
<evidence type="ECO:0000256" key="6">
    <source>
        <dbReference type="ARBA" id="ARBA00023136"/>
    </source>
</evidence>
<dbReference type="InterPro" id="IPR011527">
    <property type="entry name" value="ABC1_TM_dom"/>
</dbReference>
<dbReference type="GO" id="GO:0140359">
    <property type="term" value="F:ABC-type transporter activity"/>
    <property type="evidence" value="ECO:0007669"/>
    <property type="project" value="InterPro"/>
</dbReference>
<dbReference type="PANTHER" id="PTHR24223:SF415">
    <property type="entry name" value="FI20190P1"/>
    <property type="match status" value="1"/>
</dbReference>
<feature type="transmembrane region" description="Helical" evidence="7">
    <location>
        <begin position="468"/>
        <end position="494"/>
    </location>
</feature>
<name>F1KXH7_ASCSU</name>
<feature type="transmembrane region" description="Helical" evidence="7">
    <location>
        <begin position="31"/>
        <end position="58"/>
    </location>
</feature>
<evidence type="ECO:0000313" key="9">
    <source>
        <dbReference type="EMBL" id="ADY42581.1"/>
    </source>
</evidence>
<dbReference type="GO" id="GO:0005524">
    <property type="term" value="F:ATP binding"/>
    <property type="evidence" value="ECO:0007669"/>
    <property type="project" value="UniProtKB-KW"/>
</dbReference>
<evidence type="ECO:0000256" key="5">
    <source>
        <dbReference type="ARBA" id="ARBA00022989"/>
    </source>
</evidence>
<accession>F1KXH7</accession>
<dbReference type="Gene3D" id="1.20.1560.10">
    <property type="entry name" value="ABC transporter type 1, transmembrane domain"/>
    <property type="match status" value="1"/>
</dbReference>
<keyword evidence="1" id="KW-0813">Transport</keyword>
<dbReference type="FunFam" id="1.20.1560.10:FF:000081">
    <property type="entry name" value="Protein CBG24505"/>
    <property type="match status" value="1"/>
</dbReference>
<protein>
    <submittedName>
        <fullName evidence="9">Canalicular multispecific organic anion transporter 2</fullName>
    </submittedName>
</protein>
<keyword evidence="6 7" id="KW-0472">Membrane</keyword>
<keyword evidence="3" id="KW-0547">Nucleotide-binding</keyword>
<dbReference type="GO" id="GO:0016020">
    <property type="term" value="C:membrane"/>
    <property type="evidence" value="ECO:0007669"/>
    <property type="project" value="InterPro"/>
</dbReference>
<dbReference type="CDD" id="cd18595">
    <property type="entry name" value="ABC_6TM_MRP1_2_3_6_D1_like"/>
    <property type="match status" value="1"/>
</dbReference>
<feature type="transmembrane region" description="Helical" evidence="7">
    <location>
        <begin position="108"/>
        <end position="128"/>
    </location>
</feature>
<evidence type="ECO:0000259" key="8">
    <source>
        <dbReference type="PROSITE" id="PS50929"/>
    </source>
</evidence>
<feature type="transmembrane region" description="Helical" evidence="7">
    <location>
        <begin position="330"/>
        <end position="357"/>
    </location>
</feature>
<dbReference type="EMBL" id="JI167542">
    <property type="protein sequence ID" value="ADY42581.1"/>
    <property type="molecule type" value="mRNA"/>
</dbReference>
<dbReference type="PROSITE" id="PS50929">
    <property type="entry name" value="ABC_TM1F"/>
    <property type="match status" value="1"/>
</dbReference>
<reference evidence="9" key="1">
    <citation type="journal article" date="2011" name="Genome Res.">
        <title>Deep small RNA sequencing from the nematode Ascaris reveals conservation, functional diversification, and novel developmental profiles.</title>
        <authorList>
            <person name="Wang J."/>
            <person name="Czech B."/>
            <person name="Crunk A."/>
            <person name="Wallace A."/>
            <person name="Mitreva M."/>
            <person name="Hannon G.J."/>
            <person name="Davis R.E."/>
        </authorList>
    </citation>
    <scope>NUCLEOTIDE SEQUENCE</scope>
</reference>
<organism evidence="9">
    <name type="scientific">Ascaris suum</name>
    <name type="common">Pig roundworm</name>
    <name type="synonym">Ascaris lumbricoides</name>
    <dbReference type="NCBI Taxonomy" id="6253"/>
    <lineage>
        <taxon>Eukaryota</taxon>
        <taxon>Metazoa</taxon>
        <taxon>Ecdysozoa</taxon>
        <taxon>Nematoda</taxon>
        <taxon>Chromadorea</taxon>
        <taxon>Rhabditida</taxon>
        <taxon>Spirurina</taxon>
        <taxon>Ascaridomorpha</taxon>
        <taxon>Ascaridoidea</taxon>
        <taxon>Ascarididae</taxon>
        <taxon>Ascaris</taxon>
    </lineage>
</organism>
<feature type="transmembrane region" description="Helical" evidence="7">
    <location>
        <begin position="79"/>
        <end position="96"/>
    </location>
</feature>